<dbReference type="GO" id="GO:0009236">
    <property type="term" value="P:cobalamin biosynthetic process"/>
    <property type="evidence" value="ECO:0007669"/>
    <property type="project" value="UniProtKB-UniPathway"/>
</dbReference>
<evidence type="ECO:0000256" key="2">
    <source>
        <dbReference type="ARBA" id="ARBA00009774"/>
    </source>
</evidence>
<dbReference type="EC" id="5.4.1.2" evidence="6"/>
<dbReference type="eggNOG" id="COG2082">
    <property type="taxonomic scope" value="Bacteria"/>
</dbReference>
<reference evidence="7" key="1">
    <citation type="journal article" date="2013" name="Proc. Natl. Acad. Sci. U.S.A.">
        <title>Improving the coverage of the cyanobacterial phylum using diversity-driven genome sequencing.</title>
        <authorList>
            <person name="Shih P.M."/>
            <person name="Wu D."/>
            <person name="Latifi A."/>
            <person name="Axen S.D."/>
            <person name="Fewer D.P."/>
            <person name="Talla E."/>
            <person name="Calteau A."/>
            <person name="Cai F."/>
            <person name="Tandeau de Marsac N."/>
            <person name="Rippka R."/>
            <person name="Herdman M."/>
            <person name="Sivonen K."/>
            <person name="Coursin T."/>
            <person name="Laurent T."/>
            <person name="Goodwin L."/>
            <person name="Nolan M."/>
            <person name="Davenport K.W."/>
            <person name="Han C.S."/>
            <person name="Rubin E.M."/>
            <person name="Eisen J.A."/>
            <person name="Woyke T."/>
            <person name="Gugger M."/>
            <person name="Kerfeld C.A."/>
        </authorList>
    </citation>
    <scope>NUCLEOTIDE SEQUENCE [LARGE SCALE GENOMIC DNA]</scope>
    <source>
        <strain evidence="7">ATCC 29371 / PCC 7437</strain>
    </source>
</reference>
<evidence type="ECO:0000313" key="6">
    <source>
        <dbReference type="EMBL" id="AFZ35092.1"/>
    </source>
</evidence>
<dbReference type="InterPro" id="IPR003722">
    <property type="entry name" value="Cbl_synth_CobH/CbiC"/>
</dbReference>
<dbReference type="Proteomes" id="UP000010473">
    <property type="component" value="Chromosome"/>
</dbReference>
<dbReference type="UniPathway" id="UPA00148"/>
<sequence length="200" mass="21939">MNLHITDAQSLAIIDQEISTHQLSPAQYEIVRQIIYSTADFDYLHLLRCSADALFHGAAALAARTPIIVDVPMIQVSLVPLLQQTFCNPVYCCTTAVTRPPIKQTKAAWGLEILAKQHPNGIYIIGQDESALTNLVQLIDSKTIEPALAIATPPLFLNPVQKQWLENCAIPHIYLNSRKGGAIVAASIINSLVALTWQAY</sequence>
<keyword evidence="4 6" id="KW-0413">Isomerase</keyword>
<dbReference type="PANTHER" id="PTHR43588:SF1">
    <property type="entry name" value="COBALT-PRECORRIN-8 METHYLMUTASE"/>
    <property type="match status" value="1"/>
</dbReference>
<evidence type="ECO:0000256" key="3">
    <source>
        <dbReference type="ARBA" id="ARBA00022573"/>
    </source>
</evidence>
<feature type="domain" description="Cobalamin biosynthesis precorrin-8X methylmutase CobH/CbiC" evidence="5">
    <location>
        <begin position="8"/>
        <end position="194"/>
    </location>
</feature>
<evidence type="ECO:0000256" key="1">
    <source>
        <dbReference type="ARBA" id="ARBA00004953"/>
    </source>
</evidence>
<dbReference type="Pfam" id="PF02570">
    <property type="entry name" value="CbiC"/>
    <property type="match status" value="1"/>
</dbReference>
<keyword evidence="3" id="KW-0169">Cobalamin biosynthesis</keyword>
<accession>K9XTW1</accession>
<dbReference type="RefSeq" id="WP_015192763.1">
    <property type="nucleotide sequence ID" value="NC_019748.1"/>
</dbReference>
<organism evidence="6 7">
    <name type="scientific">Stanieria cyanosphaera (strain ATCC 29371 / PCC 7437)</name>
    <dbReference type="NCBI Taxonomy" id="111780"/>
    <lineage>
        <taxon>Bacteria</taxon>
        <taxon>Bacillati</taxon>
        <taxon>Cyanobacteriota</taxon>
        <taxon>Cyanophyceae</taxon>
        <taxon>Pleurocapsales</taxon>
        <taxon>Dermocarpellaceae</taxon>
        <taxon>Stanieria</taxon>
    </lineage>
</organism>
<evidence type="ECO:0000313" key="7">
    <source>
        <dbReference type="Proteomes" id="UP000010473"/>
    </source>
</evidence>
<dbReference type="GO" id="GO:0016993">
    <property type="term" value="F:precorrin-8X methylmutase activity"/>
    <property type="evidence" value="ECO:0007669"/>
    <property type="project" value="InterPro"/>
</dbReference>
<comment type="similarity">
    <text evidence="2">Belongs to the CobH/CbiC family.</text>
</comment>
<protein>
    <submittedName>
        <fullName evidence="6">Precorrin-8X methylmutase</fullName>
        <ecNumber evidence="6">5.4.1.2</ecNumber>
    </submittedName>
</protein>
<dbReference type="HOGENOM" id="CLU_084703_1_1_3"/>
<dbReference type="NCBIfam" id="NF004619">
    <property type="entry name" value="PRK05953.1"/>
    <property type="match status" value="1"/>
</dbReference>
<dbReference type="PANTHER" id="PTHR43588">
    <property type="entry name" value="COBALT-PRECORRIN-8 METHYLMUTASE"/>
    <property type="match status" value="1"/>
</dbReference>
<keyword evidence="7" id="KW-1185">Reference proteome</keyword>
<name>K9XTW1_STAC7</name>
<dbReference type="Gene3D" id="3.40.50.10230">
    <property type="entry name" value="Cobalamin biosynthesis CobH/CbiC, precorrin-8X methylmutase"/>
    <property type="match status" value="1"/>
</dbReference>
<dbReference type="STRING" id="111780.Sta7437_1525"/>
<dbReference type="OrthoDB" id="9780708at2"/>
<gene>
    <name evidence="6" type="ordered locus">Sta7437_1525</name>
</gene>
<dbReference type="EMBL" id="CP003653">
    <property type="protein sequence ID" value="AFZ35092.1"/>
    <property type="molecule type" value="Genomic_DNA"/>
</dbReference>
<dbReference type="AlphaFoldDB" id="K9XTW1"/>
<proteinExistence type="inferred from homology"/>
<evidence type="ECO:0000256" key="4">
    <source>
        <dbReference type="ARBA" id="ARBA00023235"/>
    </source>
</evidence>
<dbReference type="SUPFAM" id="SSF63965">
    <property type="entry name" value="Precorrin-8X methylmutase CbiC/CobH"/>
    <property type="match status" value="1"/>
</dbReference>
<evidence type="ECO:0000259" key="5">
    <source>
        <dbReference type="Pfam" id="PF02570"/>
    </source>
</evidence>
<dbReference type="InterPro" id="IPR036588">
    <property type="entry name" value="CobH/CbiC_sf"/>
</dbReference>
<comment type="pathway">
    <text evidence="1">Cofactor biosynthesis; adenosylcobalamin biosynthesis.</text>
</comment>
<dbReference type="KEGG" id="scs:Sta7437_1525"/>